<dbReference type="CDD" id="cd14724">
    <property type="entry name" value="ZIP_Gal4-like_1"/>
    <property type="match status" value="1"/>
</dbReference>
<keyword evidence="2" id="KW-0479">Metal-binding</keyword>
<organism evidence="10 11">
    <name type="scientific">Fusarium mangiferae</name>
    <name type="common">Mango malformation disease fungus</name>
    <dbReference type="NCBI Taxonomy" id="192010"/>
    <lineage>
        <taxon>Eukaryota</taxon>
        <taxon>Fungi</taxon>
        <taxon>Dikarya</taxon>
        <taxon>Ascomycota</taxon>
        <taxon>Pezizomycotina</taxon>
        <taxon>Sordariomycetes</taxon>
        <taxon>Hypocreomycetidae</taxon>
        <taxon>Hypocreales</taxon>
        <taxon>Nectriaceae</taxon>
        <taxon>Fusarium</taxon>
        <taxon>Fusarium fujikuroi species complex</taxon>
    </lineage>
</organism>
<evidence type="ECO:0000256" key="4">
    <source>
        <dbReference type="ARBA" id="ARBA00023015"/>
    </source>
</evidence>
<keyword evidence="4" id="KW-0805">Transcription regulation</keyword>
<evidence type="ECO:0000259" key="9">
    <source>
        <dbReference type="SMART" id="SM00906"/>
    </source>
</evidence>
<dbReference type="RefSeq" id="XP_041691053.1">
    <property type="nucleotide sequence ID" value="XM_041825698.1"/>
</dbReference>
<evidence type="ECO:0000256" key="5">
    <source>
        <dbReference type="ARBA" id="ARBA00023125"/>
    </source>
</evidence>
<dbReference type="GeneID" id="65084415"/>
<sequence length="733" mass="82487">MSQPPRKRPRHTSEVDNRPASAAACERCRSRKVKVQRPTVCTICCELIAQCQCGAEFPRCKGCLKANTPCIIADPSAQRPYTREEVFALEQKLKDLQERVAAIDTPVPAQGDPVPPRQATVGRIAHPADVVRYVGQDTGVRLFHSFLLSRLHSASDRVQQGPSRPSNDIPTPLTRIEYHLPHPFPAPHIALQALDHYLKDHSFKEFHVAHPILKREALQSCLERAPDWSSQERINLRDEQRHDIFQLYMAIAIGSIRLFREKTFDQHPFGFFTAALEMNPPAESRYNTLGNIENLILIARFGVYYNIGCSLWELSRLCMRSCIELDLHRRRPKLCGTDASLLQQCQRVFWEAYLLDRFSSRTLGRPFAVADRVISTDIPSPDEEDISVFQWLIGIGRLSSEIQSAMEERRPKSASPITGSSATSTPDLGEVLCQLRRFHHDLGSWHESAPSFNNPSCLFETREFFELTYQEERLRLIRATIEVLGSKVMLPPDLLLGPCLQAARAIICSFAALRGWNMITFSRSYMHLIFTAALVIVAVLETRTHPQDGRNHKTRSSGIDADDWLRDLVDDRWSAEARDIWNDLSIAGSLLSWFADSMPDMTVYNQFFQRLRHQLETAGSSREQPPQLMLESAAPGYEAHPPRNSPPSDTSNAENNTALNYGDPLGMDGMNALDLTSIQVDNPQFGALSEGGMPEGWPLAYVLGVEGISAGLSEFVWDTVVPWEESPANSSDF</sequence>
<keyword evidence="7" id="KW-0539">Nucleus</keyword>
<evidence type="ECO:0000313" key="11">
    <source>
        <dbReference type="Proteomes" id="UP000184255"/>
    </source>
</evidence>
<dbReference type="InterPro" id="IPR036864">
    <property type="entry name" value="Zn2-C6_fun-type_DNA-bd_sf"/>
</dbReference>
<dbReference type="GO" id="GO:0006351">
    <property type="term" value="P:DNA-templated transcription"/>
    <property type="evidence" value="ECO:0007669"/>
    <property type="project" value="InterPro"/>
</dbReference>
<dbReference type="GO" id="GO:0005634">
    <property type="term" value="C:nucleus"/>
    <property type="evidence" value="ECO:0007669"/>
    <property type="project" value="UniProtKB-SubCell"/>
</dbReference>
<dbReference type="SMART" id="SM00906">
    <property type="entry name" value="Fungal_trans"/>
    <property type="match status" value="1"/>
</dbReference>
<dbReference type="EMBL" id="FCQH01000023">
    <property type="protein sequence ID" value="CVL08384.1"/>
    <property type="molecule type" value="Genomic_DNA"/>
</dbReference>
<keyword evidence="5" id="KW-0238">DNA-binding</keyword>
<evidence type="ECO:0000256" key="2">
    <source>
        <dbReference type="ARBA" id="ARBA00022723"/>
    </source>
</evidence>
<name>A0A1L7UCB9_FUSMA</name>
<reference evidence="11" key="1">
    <citation type="journal article" date="2016" name="Genome Biol. Evol.">
        <title>Comparative 'omics' of the Fusarium fujikuroi species complex highlights differences in genetic potential and metabolite synthesis.</title>
        <authorList>
            <person name="Niehaus E.-M."/>
            <person name="Muensterkoetter M."/>
            <person name="Proctor R.H."/>
            <person name="Brown D.W."/>
            <person name="Sharon A."/>
            <person name="Idan Y."/>
            <person name="Oren-Young L."/>
            <person name="Sieber C.M."/>
            <person name="Novak O."/>
            <person name="Pencik A."/>
            <person name="Tarkowska D."/>
            <person name="Hromadova K."/>
            <person name="Freeman S."/>
            <person name="Maymon M."/>
            <person name="Elazar M."/>
            <person name="Youssef S.A."/>
            <person name="El-Shabrawy E.S.M."/>
            <person name="Shalaby A.B.A."/>
            <person name="Houterman P."/>
            <person name="Brock N.L."/>
            <person name="Burkhardt I."/>
            <person name="Tsavkelova E.A."/>
            <person name="Dickschat J.S."/>
            <person name="Galuszka P."/>
            <person name="Gueldener U."/>
            <person name="Tudzynski B."/>
        </authorList>
    </citation>
    <scope>NUCLEOTIDE SEQUENCE [LARGE SCALE GENOMIC DNA]</scope>
    <source>
        <strain evidence="11">MRC7560</strain>
    </source>
</reference>
<dbReference type="GO" id="GO:0043565">
    <property type="term" value="F:sequence-specific DNA binding"/>
    <property type="evidence" value="ECO:0007669"/>
    <property type="project" value="TreeGrafter"/>
</dbReference>
<proteinExistence type="predicted"/>
<feature type="domain" description="Xylanolytic transcriptional activator regulatory" evidence="9">
    <location>
        <begin position="311"/>
        <end position="385"/>
    </location>
</feature>
<dbReference type="PANTHER" id="PTHR47782:SF12">
    <property type="entry name" value="ZN(II)2CYS6 TRANSCRIPTION FACTOR (EUROFUNG)"/>
    <property type="match status" value="1"/>
</dbReference>
<keyword evidence="11" id="KW-1185">Reference proteome</keyword>
<dbReference type="InterPro" id="IPR052202">
    <property type="entry name" value="Yeast_MetPath_Reg"/>
</dbReference>
<dbReference type="Pfam" id="PF04082">
    <property type="entry name" value="Fungal_trans"/>
    <property type="match status" value="1"/>
</dbReference>
<evidence type="ECO:0000256" key="7">
    <source>
        <dbReference type="ARBA" id="ARBA00023242"/>
    </source>
</evidence>
<protein>
    <submittedName>
        <fullName evidence="10">Related to transcription factor</fullName>
    </submittedName>
</protein>
<dbReference type="GO" id="GO:0000981">
    <property type="term" value="F:DNA-binding transcription factor activity, RNA polymerase II-specific"/>
    <property type="evidence" value="ECO:0007669"/>
    <property type="project" value="InterPro"/>
</dbReference>
<evidence type="ECO:0000256" key="1">
    <source>
        <dbReference type="ARBA" id="ARBA00004123"/>
    </source>
</evidence>
<feature type="region of interest" description="Disordered" evidence="8">
    <location>
        <begin position="635"/>
        <end position="663"/>
    </location>
</feature>
<dbReference type="GO" id="GO:0045944">
    <property type="term" value="P:positive regulation of transcription by RNA polymerase II"/>
    <property type="evidence" value="ECO:0007669"/>
    <property type="project" value="TreeGrafter"/>
</dbReference>
<dbReference type="InterPro" id="IPR001138">
    <property type="entry name" value="Zn2Cys6_DnaBD"/>
</dbReference>
<evidence type="ECO:0000313" key="10">
    <source>
        <dbReference type="EMBL" id="CVL08384.1"/>
    </source>
</evidence>
<dbReference type="CDD" id="cd12148">
    <property type="entry name" value="fungal_TF_MHR"/>
    <property type="match status" value="1"/>
</dbReference>
<evidence type="ECO:0000256" key="8">
    <source>
        <dbReference type="SAM" id="MobiDB-lite"/>
    </source>
</evidence>
<dbReference type="VEuPathDB" id="FungiDB:FMAN_05148"/>
<dbReference type="Gene3D" id="4.10.240.10">
    <property type="entry name" value="Zn(2)-C6 fungal-type DNA-binding domain"/>
    <property type="match status" value="1"/>
</dbReference>
<gene>
    <name evidence="10" type="ORF">FMAN_05148</name>
</gene>
<dbReference type="AlphaFoldDB" id="A0A1L7UCB9"/>
<evidence type="ECO:0000256" key="3">
    <source>
        <dbReference type="ARBA" id="ARBA00022833"/>
    </source>
</evidence>
<keyword evidence="6" id="KW-0804">Transcription</keyword>
<evidence type="ECO:0000256" key="6">
    <source>
        <dbReference type="ARBA" id="ARBA00023163"/>
    </source>
</evidence>
<dbReference type="GO" id="GO:0008270">
    <property type="term" value="F:zinc ion binding"/>
    <property type="evidence" value="ECO:0007669"/>
    <property type="project" value="InterPro"/>
</dbReference>
<dbReference type="PANTHER" id="PTHR47782">
    <property type="entry name" value="ZN(II)2CYS6 TRANSCRIPTION FACTOR (EUROFUNG)-RELATED"/>
    <property type="match status" value="1"/>
</dbReference>
<accession>A0A1L7UCB9</accession>
<dbReference type="InterPro" id="IPR007219">
    <property type="entry name" value="XnlR_reg_dom"/>
</dbReference>
<keyword evidence="3" id="KW-0862">Zinc</keyword>
<dbReference type="Proteomes" id="UP000184255">
    <property type="component" value="Unassembled WGS sequence"/>
</dbReference>
<dbReference type="CDD" id="cd00067">
    <property type="entry name" value="GAL4"/>
    <property type="match status" value="1"/>
</dbReference>
<comment type="subcellular location">
    <subcellularLocation>
        <location evidence="1">Nucleus</location>
    </subcellularLocation>
</comment>
<feature type="compositionally biased region" description="Polar residues" evidence="8">
    <location>
        <begin position="646"/>
        <end position="659"/>
    </location>
</feature>
<comment type="caution">
    <text evidence="10">The sequence shown here is derived from an EMBL/GenBank/DDBJ whole genome shotgun (WGS) entry which is preliminary data.</text>
</comment>